<name>A0A317ZU13_9MICO</name>
<dbReference type="SUPFAM" id="SSF53098">
    <property type="entry name" value="Ribonuclease H-like"/>
    <property type="match status" value="1"/>
</dbReference>
<dbReference type="PANTHER" id="PTHR30231:SF4">
    <property type="entry name" value="PROTEIN NEN2"/>
    <property type="match status" value="1"/>
</dbReference>
<evidence type="ECO:0000313" key="6">
    <source>
        <dbReference type="Proteomes" id="UP000246722"/>
    </source>
</evidence>
<dbReference type="GO" id="GO:0005829">
    <property type="term" value="C:cytosol"/>
    <property type="evidence" value="ECO:0007669"/>
    <property type="project" value="TreeGrafter"/>
</dbReference>
<dbReference type="InterPro" id="IPR036420">
    <property type="entry name" value="BRCT_dom_sf"/>
</dbReference>
<proteinExistence type="predicted"/>
<keyword evidence="6" id="KW-1185">Reference proteome</keyword>
<dbReference type="InterPro" id="IPR036397">
    <property type="entry name" value="RNaseH_sf"/>
</dbReference>
<comment type="caution">
    <text evidence="5">The sequence shown here is derived from an EMBL/GenBank/DDBJ whole genome shotgun (WGS) entry which is preliminary data.</text>
</comment>
<feature type="domain" description="Exonuclease" evidence="4">
    <location>
        <begin position="15"/>
        <end position="181"/>
    </location>
</feature>
<evidence type="ECO:0000259" key="4">
    <source>
        <dbReference type="SMART" id="SM00479"/>
    </source>
</evidence>
<dbReference type="PANTHER" id="PTHR30231">
    <property type="entry name" value="DNA POLYMERASE III SUBUNIT EPSILON"/>
    <property type="match status" value="1"/>
</dbReference>
<dbReference type="Gene3D" id="3.30.420.10">
    <property type="entry name" value="Ribonuclease H-like superfamily/Ribonuclease H"/>
    <property type="match status" value="1"/>
</dbReference>
<keyword evidence="2" id="KW-0378">Hydrolase</keyword>
<evidence type="ECO:0000256" key="2">
    <source>
        <dbReference type="ARBA" id="ARBA00022801"/>
    </source>
</evidence>
<dbReference type="InterPro" id="IPR012337">
    <property type="entry name" value="RNaseH-like_sf"/>
</dbReference>
<dbReference type="AlphaFoldDB" id="A0A317ZU13"/>
<keyword evidence="3" id="KW-0269">Exonuclease</keyword>
<organism evidence="5 6">
    <name type="scientific">Cryobacterium arcticum</name>
    <dbReference type="NCBI Taxonomy" id="670052"/>
    <lineage>
        <taxon>Bacteria</taxon>
        <taxon>Bacillati</taxon>
        <taxon>Actinomycetota</taxon>
        <taxon>Actinomycetes</taxon>
        <taxon>Micrococcales</taxon>
        <taxon>Microbacteriaceae</taxon>
        <taxon>Cryobacterium</taxon>
    </lineage>
</organism>
<dbReference type="OrthoDB" id="190275at2"/>
<dbReference type="SUPFAM" id="SSF52113">
    <property type="entry name" value="BRCT domain"/>
    <property type="match status" value="1"/>
</dbReference>
<evidence type="ECO:0000256" key="3">
    <source>
        <dbReference type="ARBA" id="ARBA00022839"/>
    </source>
</evidence>
<dbReference type="Gene3D" id="3.40.50.10190">
    <property type="entry name" value="BRCT domain"/>
    <property type="match status" value="1"/>
</dbReference>
<reference evidence="5 6" key="1">
    <citation type="submission" date="2018-05" db="EMBL/GenBank/DDBJ databases">
        <title>Genetic diversity of glacier-inhabiting Cryobacterium bacteria in China and description of Cryobacterium mengkeensis sp. nov. and Arthrobacter glacialis sp. nov.</title>
        <authorList>
            <person name="Liu Q."/>
            <person name="Xin Y.-H."/>
        </authorList>
    </citation>
    <scope>NUCLEOTIDE SEQUENCE [LARGE SCALE GENOMIC DNA]</scope>
    <source>
        <strain evidence="5 6">SK-1</strain>
    </source>
</reference>
<evidence type="ECO:0000256" key="1">
    <source>
        <dbReference type="ARBA" id="ARBA00022722"/>
    </source>
</evidence>
<accession>A0A317ZU13</accession>
<dbReference type="Pfam" id="PF00929">
    <property type="entry name" value="RNase_T"/>
    <property type="match status" value="1"/>
</dbReference>
<evidence type="ECO:0000313" key="5">
    <source>
        <dbReference type="EMBL" id="PXA68184.1"/>
    </source>
</evidence>
<dbReference type="GO" id="GO:0008408">
    <property type="term" value="F:3'-5' exonuclease activity"/>
    <property type="evidence" value="ECO:0007669"/>
    <property type="project" value="TreeGrafter"/>
</dbReference>
<dbReference type="CDD" id="cd06127">
    <property type="entry name" value="DEDDh"/>
    <property type="match status" value="1"/>
</dbReference>
<dbReference type="FunFam" id="3.30.420.10:FF:000045">
    <property type="entry name" value="3'-5' exonuclease DinG"/>
    <property type="match status" value="1"/>
</dbReference>
<protein>
    <submittedName>
        <fullName evidence="5">DNA polymerase III subunit epsilon</fullName>
    </submittedName>
</protein>
<dbReference type="InterPro" id="IPR013520">
    <property type="entry name" value="Ribonucl_H"/>
</dbReference>
<gene>
    <name evidence="5" type="ORF">CTB96_16295</name>
</gene>
<dbReference type="Proteomes" id="UP000246722">
    <property type="component" value="Unassembled WGS sequence"/>
</dbReference>
<dbReference type="SMART" id="SM00479">
    <property type="entry name" value="EXOIII"/>
    <property type="match status" value="1"/>
</dbReference>
<dbReference type="EMBL" id="QHLY01000012">
    <property type="protein sequence ID" value="PXA68184.1"/>
    <property type="molecule type" value="Genomic_DNA"/>
</dbReference>
<dbReference type="GO" id="GO:0003676">
    <property type="term" value="F:nucleic acid binding"/>
    <property type="evidence" value="ECO:0007669"/>
    <property type="project" value="InterPro"/>
</dbReference>
<sequence>MESSIPNSEGATVAGFAVIDFETTGLFPGAADRVIEVAVVQLSSRGQFEGRWESLVNPGRDLGRAHSHRIHAQDVRDAPTFAELAPRLLELLQGRVVVAHNASFDVRFLRAELQLAGLTPPADIVTLCTMQLARDFLPGAGRSLTDCCAALDIDLDDGHRAAGDARATARLLAAYIEAADAPEFWSAHLTAAALVRWPVAPAPAARWRERSVSSHPMTTASFLEHLVSRLPNTAGPAEYVDYLALLDRCLIDRTLSAHEADSLARLAGQLGLDRTVAANLNRQYYTALTTLAWTDGILTTAELADLVSVGMLLGQPTETIAAALDETRQQTPAPAGGVELGPGFRLLPGDQVVLTGDMDRVRSDWERELRGLGLVPWGAVTKKVRLLVAADTGSLSGKARKARDYGIPIVDEATLVRLASACGTRAESR</sequence>
<keyword evidence="1" id="KW-0540">Nuclease</keyword>